<organism evidence="2 3">
    <name type="scientific">Dimargaris cristalligena</name>
    <dbReference type="NCBI Taxonomy" id="215637"/>
    <lineage>
        <taxon>Eukaryota</taxon>
        <taxon>Fungi</taxon>
        <taxon>Fungi incertae sedis</taxon>
        <taxon>Zoopagomycota</taxon>
        <taxon>Kickxellomycotina</taxon>
        <taxon>Dimargaritomycetes</taxon>
        <taxon>Dimargaritales</taxon>
        <taxon>Dimargaritaceae</taxon>
        <taxon>Dimargaris</taxon>
    </lineage>
</organism>
<reference evidence="3" key="1">
    <citation type="journal article" date="2018" name="Nat. Microbiol.">
        <title>Leveraging single-cell genomics to expand the fungal tree of life.</title>
        <authorList>
            <person name="Ahrendt S.R."/>
            <person name="Quandt C.A."/>
            <person name="Ciobanu D."/>
            <person name="Clum A."/>
            <person name="Salamov A."/>
            <person name="Andreopoulos B."/>
            <person name="Cheng J.F."/>
            <person name="Woyke T."/>
            <person name="Pelin A."/>
            <person name="Henrissat B."/>
            <person name="Reynolds N.K."/>
            <person name="Benny G.L."/>
            <person name="Smith M.E."/>
            <person name="James T.Y."/>
            <person name="Grigoriev I.V."/>
        </authorList>
    </citation>
    <scope>NUCLEOTIDE SEQUENCE [LARGE SCALE GENOMIC DNA]</scope>
    <source>
        <strain evidence="3">RSA 468</strain>
    </source>
</reference>
<proteinExistence type="predicted"/>
<name>A0A4P9ZPW4_9FUNG</name>
<protein>
    <recommendedName>
        <fullName evidence="4">F-box domain-containing protein</fullName>
    </recommendedName>
</protein>
<evidence type="ECO:0000313" key="2">
    <source>
        <dbReference type="EMBL" id="RKP35494.1"/>
    </source>
</evidence>
<dbReference type="CDD" id="cd09917">
    <property type="entry name" value="F-box_SF"/>
    <property type="match status" value="1"/>
</dbReference>
<keyword evidence="3" id="KW-1185">Reference proteome</keyword>
<sequence length="330" mass="36745">MKSVGYSFTLVGMMVVHCAVAYPHPTIESPVPESTGLIVGKNPVSISMGYPTGFRDPKALPSTMPVKEPANPTTKALPYELLEMVGKQLNPLDLAQVAQVSKTIRPMPLGNKGYTKAADWLYTKISGDYGIMPNGEPLSHDNQPGADDQDTILALPRLVPGLQEVYADWCYVRFDQLNRQKLSQVFPLVEFALYNDVEQLWDVTRKLARRRIPKTNLLMRVVPIGNLIATDEMLDSEFASYISDTGGNTFYTSMIPIITGALAAAKQFDKLGTYIAKIQSFSTRSFQLMNFLDLMILGFDLTGLEQDALEEFGYNRHLVYRYPALPESAF</sequence>
<keyword evidence="1" id="KW-0732">Signal</keyword>
<feature type="signal peptide" evidence="1">
    <location>
        <begin position="1"/>
        <end position="21"/>
    </location>
</feature>
<evidence type="ECO:0000256" key="1">
    <source>
        <dbReference type="SAM" id="SignalP"/>
    </source>
</evidence>
<accession>A0A4P9ZPW4</accession>
<feature type="chain" id="PRO_5020380624" description="F-box domain-containing protein" evidence="1">
    <location>
        <begin position="22"/>
        <end position="330"/>
    </location>
</feature>
<dbReference type="Proteomes" id="UP000268162">
    <property type="component" value="Unassembled WGS sequence"/>
</dbReference>
<dbReference type="EMBL" id="ML002855">
    <property type="protein sequence ID" value="RKP35494.1"/>
    <property type="molecule type" value="Genomic_DNA"/>
</dbReference>
<evidence type="ECO:0008006" key="4">
    <source>
        <dbReference type="Google" id="ProtNLM"/>
    </source>
</evidence>
<evidence type="ECO:0000313" key="3">
    <source>
        <dbReference type="Proteomes" id="UP000268162"/>
    </source>
</evidence>
<dbReference type="AlphaFoldDB" id="A0A4P9ZPW4"/>
<gene>
    <name evidence="2" type="ORF">BJ085DRAFT_37791</name>
</gene>